<evidence type="ECO:0000256" key="2">
    <source>
        <dbReference type="PROSITE-ProRule" id="PRU00192"/>
    </source>
</evidence>
<dbReference type="Gene3D" id="2.30.30.40">
    <property type="entry name" value="SH3 Domains"/>
    <property type="match status" value="1"/>
</dbReference>
<dbReference type="AlphaFoldDB" id="A0A448WWB8"/>
<evidence type="ECO:0000256" key="3">
    <source>
        <dbReference type="SAM" id="MobiDB-lite"/>
    </source>
</evidence>
<dbReference type="SUPFAM" id="SSF50044">
    <property type="entry name" value="SH3-domain"/>
    <property type="match status" value="1"/>
</dbReference>
<protein>
    <recommendedName>
        <fullName evidence="4">SH3 domain-containing protein</fullName>
    </recommendedName>
</protein>
<proteinExistence type="predicted"/>
<feature type="compositionally biased region" description="Basic and acidic residues" evidence="3">
    <location>
        <begin position="191"/>
        <end position="200"/>
    </location>
</feature>
<accession>A0A448WWB8</accession>
<keyword evidence="6" id="KW-1185">Reference proteome</keyword>
<feature type="compositionally biased region" description="Polar residues" evidence="3">
    <location>
        <begin position="68"/>
        <end position="77"/>
    </location>
</feature>
<comment type="caution">
    <text evidence="5">The sequence shown here is derived from an EMBL/GenBank/DDBJ whole genome shotgun (WGS) entry which is preliminary data.</text>
</comment>
<name>A0A448WWB8_9PLAT</name>
<dbReference type="InterPro" id="IPR001452">
    <property type="entry name" value="SH3_domain"/>
</dbReference>
<feature type="region of interest" description="Disordered" evidence="3">
    <location>
        <begin position="36"/>
        <end position="90"/>
    </location>
</feature>
<organism evidence="5 6">
    <name type="scientific">Protopolystoma xenopodis</name>
    <dbReference type="NCBI Taxonomy" id="117903"/>
    <lineage>
        <taxon>Eukaryota</taxon>
        <taxon>Metazoa</taxon>
        <taxon>Spiralia</taxon>
        <taxon>Lophotrochozoa</taxon>
        <taxon>Platyhelminthes</taxon>
        <taxon>Monogenea</taxon>
        <taxon>Polyopisthocotylea</taxon>
        <taxon>Polystomatidea</taxon>
        <taxon>Polystomatidae</taxon>
        <taxon>Protopolystoma</taxon>
    </lineage>
</organism>
<dbReference type="Pfam" id="PF00018">
    <property type="entry name" value="SH3_1"/>
    <property type="match status" value="1"/>
</dbReference>
<dbReference type="EMBL" id="CAAALY010052789">
    <property type="protein sequence ID" value="VEL21727.1"/>
    <property type="molecule type" value="Genomic_DNA"/>
</dbReference>
<dbReference type="OrthoDB" id="443981at2759"/>
<sequence length="305" mass="33074">MLDVLDEASYKITSDGTQNTISFASSDPCTFSNGTLKGSVPSSVVTPDQQVSFSPLRPEELGDPVNDMSKSILSRQPSPEDIASSSHKDSLQILQPNYIDQSSKMCLNGKDDSKLTCSSGSQNGVKTSLFNSNSSAGRPYSPSLHQSPPPLKSKPQLNTILVNPTVSLLSSNRPAKESIVCGARGTAPLAKVEEDRHSMPKELNPPLDEISPIPATMAEVCSFGRQVCSEEVPLKREKLTEALENVETVAGQRHCCSNGDFALPIGRLVQGLYDCEAEQPDELTFGRGEMIRVTRCPDPEWWVSY</sequence>
<feature type="region of interest" description="Disordered" evidence="3">
    <location>
        <begin position="118"/>
        <end position="153"/>
    </location>
</feature>
<evidence type="ECO:0000259" key="4">
    <source>
        <dbReference type="PROSITE" id="PS50002"/>
    </source>
</evidence>
<reference evidence="5" key="1">
    <citation type="submission" date="2018-11" db="EMBL/GenBank/DDBJ databases">
        <authorList>
            <consortium name="Pathogen Informatics"/>
        </authorList>
    </citation>
    <scope>NUCLEOTIDE SEQUENCE</scope>
</reference>
<evidence type="ECO:0000313" key="5">
    <source>
        <dbReference type="EMBL" id="VEL21727.1"/>
    </source>
</evidence>
<gene>
    <name evidence="5" type="ORF">PXEA_LOCUS15167</name>
</gene>
<feature type="region of interest" description="Disordered" evidence="3">
    <location>
        <begin position="191"/>
        <end position="210"/>
    </location>
</feature>
<dbReference type="PROSITE" id="PS50002">
    <property type="entry name" value="SH3"/>
    <property type="match status" value="1"/>
</dbReference>
<dbReference type="Proteomes" id="UP000784294">
    <property type="component" value="Unassembled WGS sequence"/>
</dbReference>
<feature type="compositionally biased region" description="Polar residues" evidence="3">
    <location>
        <begin position="36"/>
        <end position="53"/>
    </location>
</feature>
<dbReference type="InterPro" id="IPR036028">
    <property type="entry name" value="SH3-like_dom_sf"/>
</dbReference>
<feature type="domain" description="SH3" evidence="4">
    <location>
        <begin position="264"/>
        <end position="305"/>
    </location>
</feature>
<keyword evidence="1 2" id="KW-0728">SH3 domain</keyword>
<evidence type="ECO:0000313" key="6">
    <source>
        <dbReference type="Proteomes" id="UP000784294"/>
    </source>
</evidence>
<evidence type="ECO:0000256" key="1">
    <source>
        <dbReference type="ARBA" id="ARBA00022443"/>
    </source>
</evidence>
<feature type="compositionally biased region" description="Polar residues" evidence="3">
    <location>
        <begin position="118"/>
        <end position="136"/>
    </location>
</feature>